<dbReference type="SUPFAM" id="SSF51905">
    <property type="entry name" value="FAD/NAD(P)-binding domain"/>
    <property type="match status" value="1"/>
</dbReference>
<organism evidence="4 5">
    <name type="scientific">Glacieibacterium arshaanense</name>
    <dbReference type="NCBI Taxonomy" id="2511025"/>
    <lineage>
        <taxon>Bacteria</taxon>
        <taxon>Pseudomonadati</taxon>
        <taxon>Pseudomonadota</taxon>
        <taxon>Alphaproteobacteria</taxon>
        <taxon>Sphingomonadales</taxon>
        <taxon>Sphingosinicellaceae</taxon>
        <taxon>Glacieibacterium</taxon>
    </lineage>
</organism>
<evidence type="ECO:0000313" key="4">
    <source>
        <dbReference type="EMBL" id="TFU05778.1"/>
    </source>
</evidence>
<evidence type="ECO:0000256" key="1">
    <source>
        <dbReference type="ARBA" id="ARBA00010790"/>
    </source>
</evidence>
<proteinExistence type="inferred from homology"/>
<dbReference type="PANTHER" id="PTHR11552:SF213">
    <property type="entry name" value="DEHYDROGENASE, PUTATIVE-RELATED"/>
    <property type="match status" value="1"/>
</dbReference>
<dbReference type="SUPFAM" id="SSF54373">
    <property type="entry name" value="FAD-linked reductases, C-terminal domain"/>
    <property type="match status" value="1"/>
</dbReference>
<feature type="domain" description="Glucose-methanol-choline oxidoreductase N-terminal" evidence="3">
    <location>
        <begin position="336"/>
        <end position="350"/>
    </location>
</feature>
<dbReference type="Pfam" id="PF00732">
    <property type="entry name" value="GMC_oxred_N"/>
    <property type="match status" value="1"/>
</dbReference>
<evidence type="ECO:0000256" key="2">
    <source>
        <dbReference type="PIRSR" id="PIRSR000137-2"/>
    </source>
</evidence>
<dbReference type="Proteomes" id="UP000297737">
    <property type="component" value="Unassembled WGS sequence"/>
</dbReference>
<gene>
    <name evidence="4" type="ORF">EUV02_01760</name>
</gene>
<dbReference type="InterPro" id="IPR000172">
    <property type="entry name" value="GMC_OxRdtase_N"/>
</dbReference>
<dbReference type="PANTHER" id="PTHR11552">
    <property type="entry name" value="GLUCOSE-METHANOL-CHOLINE GMC OXIDOREDUCTASE"/>
    <property type="match status" value="1"/>
</dbReference>
<dbReference type="GO" id="GO:0050660">
    <property type="term" value="F:flavin adenine dinucleotide binding"/>
    <property type="evidence" value="ECO:0007669"/>
    <property type="project" value="InterPro"/>
</dbReference>
<dbReference type="EMBL" id="SIHO01000001">
    <property type="protein sequence ID" value="TFU05778.1"/>
    <property type="molecule type" value="Genomic_DNA"/>
</dbReference>
<comment type="similarity">
    <text evidence="1">Belongs to the GMC oxidoreductase family.</text>
</comment>
<dbReference type="RefSeq" id="WP_135244502.1">
    <property type="nucleotide sequence ID" value="NZ_SIHO01000001.1"/>
</dbReference>
<dbReference type="InterPro" id="IPR007867">
    <property type="entry name" value="GMC_OxRtase_C"/>
</dbReference>
<dbReference type="OrthoDB" id="9785276at2"/>
<accession>A0A4Y9ESB4</accession>
<dbReference type="PIRSF" id="PIRSF000137">
    <property type="entry name" value="Alcohol_oxidase"/>
    <property type="match status" value="1"/>
</dbReference>
<dbReference type="InterPro" id="IPR036188">
    <property type="entry name" value="FAD/NAD-bd_sf"/>
</dbReference>
<protein>
    <submittedName>
        <fullName evidence="4">GMC family oxidoreductase</fullName>
    </submittedName>
</protein>
<keyword evidence="5" id="KW-1185">Reference proteome</keyword>
<comment type="caution">
    <text evidence="4">The sequence shown here is derived from an EMBL/GenBank/DDBJ whole genome shotgun (WGS) entry which is preliminary data.</text>
</comment>
<keyword evidence="2" id="KW-0285">Flavoprotein</keyword>
<dbReference type="GO" id="GO:0016614">
    <property type="term" value="F:oxidoreductase activity, acting on CH-OH group of donors"/>
    <property type="evidence" value="ECO:0007669"/>
    <property type="project" value="InterPro"/>
</dbReference>
<dbReference type="InterPro" id="IPR012132">
    <property type="entry name" value="GMC_OxRdtase"/>
</dbReference>
<dbReference type="Gene3D" id="3.50.50.60">
    <property type="entry name" value="FAD/NAD(P)-binding domain"/>
    <property type="match status" value="1"/>
</dbReference>
<dbReference type="Gene3D" id="3.30.560.10">
    <property type="entry name" value="Glucose Oxidase, domain 3"/>
    <property type="match status" value="1"/>
</dbReference>
<reference evidence="4 5" key="1">
    <citation type="submission" date="2019-02" db="EMBL/GenBank/DDBJ databases">
        <title>Polymorphobacter sp. isolated from the lake at the Tibet of China.</title>
        <authorList>
            <person name="Li A."/>
        </authorList>
    </citation>
    <scope>NUCLEOTIDE SEQUENCE [LARGE SCALE GENOMIC DNA]</scope>
    <source>
        <strain evidence="4 5">DJ1R-1</strain>
    </source>
</reference>
<name>A0A4Y9ESB4_9SPHN</name>
<dbReference type="AlphaFoldDB" id="A0A4Y9ESB4"/>
<keyword evidence="2" id="KW-0274">FAD</keyword>
<evidence type="ECO:0000259" key="3">
    <source>
        <dbReference type="PROSITE" id="PS00624"/>
    </source>
</evidence>
<dbReference type="Pfam" id="PF05199">
    <property type="entry name" value="GMC_oxred_C"/>
    <property type="match status" value="1"/>
</dbReference>
<comment type="cofactor">
    <cofactor evidence="2">
        <name>FAD</name>
        <dbReference type="ChEBI" id="CHEBI:57692"/>
    </cofactor>
</comment>
<sequence length="626" mass="68234">MTDTSADTLDSKGFRPDYIVVGSGAGGGTVAARLAQSGMRVLVIEAGSDPVNSGTPGMPEDYQVPAFHAQSSENAAMAWNFGVDHHADAVEAARDPKRMADGHILYPRAAALGGCTAHNAMIFMAPNAQDWDAIAKVTGDASWSAAHMARYWQRVERCQHRNVWRWIYRRTGWNPTGHGFDGWLDTQVAMPTEALRDRAMLSAMLLSARAAFDELSRFRIKAIIAGLWRLLIGKGDPNDVRVNAREGIWYGPISAKSNSRRGTREHLLDIQRRFPDRLHIELDALVTRVLFDAEDRAIGVEYLKGQRLYAAHPAPHGEAAETRQAFAAREVILAGGAFNTPQLLMLSGIGPAGELAAHGIACRVDLPGVGRNLQDRYEVGVVNRMAKPWTALKGATFTRDDPLFAEWRRHGRGMYGSNGVSLAVTRRSHPDRPVPDIFMMGLLARFQGYFPGYSRLVATEHDCLTWAVLLAHTANRAGTVRLASSDPRATPQIQFNYFTETSDPGGRDLAAAVRGVELARQITAPMRKRGRIAEELVPGRDVRGAALADWVRDNAWGHHASCSAAIGPRDAGGVLGSDFRVHGVQGLRVVDASVFPRIPGYFIVSAIYMIGEKAADVLLESAGGQQ</sequence>
<dbReference type="PROSITE" id="PS00624">
    <property type="entry name" value="GMC_OXRED_2"/>
    <property type="match status" value="1"/>
</dbReference>
<feature type="binding site" evidence="2">
    <location>
        <position position="286"/>
    </location>
    <ligand>
        <name>FAD</name>
        <dbReference type="ChEBI" id="CHEBI:57692"/>
    </ligand>
</feature>
<evidence type="ECO:0000313" key="5">
    <source>
        <dbReference type="Proteomes" id="UP000297737"/>
    </source>
</evidence>